<comment type="pathway">
    <text evidence="9">Cofactor biosynthesis; coenzyme A biosynthesis; CoA from (R)-pantothenate: step 4/5.</text>
</comment>
<dbReference type="NCBIfam" id="TIGR01510">
    <property type="entry name" value="coaD_prev_kdtB"/>
    <property type="match status" value="1"/>
</dbReference>
<organism evidence="11 12">
    <name type="scientific">Muricoprocola aceti</name>
    <dbReference type="NCBI Taxonomy" id="2981772"/>
    <lineage>
        <taxon>Bacteria</taxon>
        <taxon>Bacillati</taxon>
        <taxon>Bacillota</taxon>
        <taxon>Clostridia</taxon>
        <taxon>Lachnospirales</taxon>
        <taxon>Lachnospiraceae</taxon>
        <taxon>Muricoprocola</taxon>
    </lineage>
</organism>
<dbReference type="Gene3D" id="3.40.50.620">
    <property type="entry name" value="HUPs"/>
    <property type="match status" value="1"/>
</dbReference>
<dbReference type="InterPro" id="IPR001980">
    <property type="entry name" value="PPAT"/>
</dbReference>
<gene>
    <name evidence="9 11" type="primary">coaD</name>
    <name evidence="11" type="ORF">OCV47_00480</name>
</gene>
<evidence type="ECO:0000256" key="6">
    <source>
        <dbReference type="ARBA" id="ARBA00022842"/>
    </source>
</evidence>
<feature type="binding site" evidence="9">
    <location>
        <begin position="88"/>
        <end position="90"/>
    </location>
    <ligand>
        <name>ATP</name>
        <dbReference type="ChEBI" id="CHEBI:30616"/>
    </ligand>
</feature>
<feature type="domain" description="Cytidyltransferase-like" evidence="10">
    <location>
        <begin position="5"/>
        <end position="133"/>
    </location>
</feature>
<dbReference type="PANTHER" id="PTHR21342:SF1">
    <property type="entry name" value="PHOSPHOPANTETHEINE ADENYLYLTRANSFERASE"/>
    <property type="match status" value="1"/>
</dbReference>
<evidence type="ECO:0000256" key="5">
    <source>
        <dbReference type="ARBA" id="ARBA00022840"/>
    </source>
</evidence>
<dbReference type="HAMAP" id="MF_00151">
    <property type="entry name" value="PPAT_bact"/>
    <property type="match status" value="1"/>
</dbReference>
<feature type="site" description="Transition state stabilizer" evidence="9">
    <location>
        <position position="17"/>
    </location>
</feature>
<feature type="binding site" evidence="9">
    <location>
        <position position="98"/>
    </location>
    <ligand>
        <name>ATP</name>
        <dbReference type="ChEBI" id="CHEBI:30616"/>
    </ligand>
</feature>
<dbReference type="InterPro" id="IPR014729">
    <property type="entry name" value="Rossmann-like_a/b/a_fold"/>
</dbReference>
<keyword evidence="12" id="KW-1185">Reference proteome</keyword>
<evidence type="ECO:0000256" key="8">
    <source>
        <dbReference type="ARBA" id="ARBA00029346"/>
    </source>
</evidence>
<evidence type="ECO:0000313" key="12">
    <source>
        <dbReference type="Proteomes" id="UP001652338"/>
    </source>
</evidence>
<comment type="cofactor">
    <cofactor evidence="9">
        <name>Mg(2+)</name>
        <dbReference type="ChEBI" id="CHEBI:18420"/>
    </cofactor>
</comment>
<evidence type="ECO:0000256" key="9">
    <source>
        <dbReference type="HAMAP-Rule" id="MF_00151"/>
    </source>
</evidence>
<dbReference type="RefSeq" id="WP_262653013.1">
    <property type="nucleotide sequence ID" value="NZ_JAOQKE010000001.1"/>
</dbReference>
<evidence type="ECO:0000256" key="1">
    <source>
        <dbReference type="ARBA" id="ARBA00022490"/>
    </source>
</evidence>
<evidence type="ECO:0000256" key="7">
    <source>
        <dbReference type="ARBA" id="ARBA00022993"/>
    </source>
</evidence>
<comment type="catalytic activity">
    <reaction evidence="8 9">
        <text>(R)-4'-phosphopantetheine + ATP + H(+) = 3'-dephospho-CoA + diphosphate</text>
        <dbReference type="Rhea" id="RHEA:19801"/>
        <dbReference type="ChEBI" id="CHEBI:15378"/>
        <dbReference type="ChEBI" id="CHEBI:30616"/>
        <dbReference type="ChEBI" id="CHEBI:33019"/>
        <dbReference type="ChEBI" id="CHEBI:57328"/>
        <dbReference type="ChEBI" id="CHEBI:61723"/>
        <dbReference type="EC" id="2.7.7.3"/>
    </reaction>
</comment>
<name>A0ABT2SH86_9FIRM</name>
<evidence type="ECO:0000256" key="4">
    <source>
        <dbReference type="ARBA" id="ARBA00022741"/>
    </source>
</evidence>
<keyword evidence="6 9" id="KW-0460">Magnesium</keyword>
<evidence type="ECO:0000313" key="11">
    <source>
        <dbReference type="EMBL" id="MCU6723844.1"/>
    </source>
</evidence>
<dbReference type="InterPro" id="IPR004821">
    <property type="entry name" value="Cyt_trans-like"/>
</dbReference>
<dbReference type="NCBIfam" id="TIGR00125">
    <property type="entry name" value="cyt_tran_rel"/>
    <property type="match status" value="1"/>
</dbReference>
<keyword evidence="2 9" id="KW-0808">Transferase</keyword>
<dbReference type="EC" id="2.7.7.3" evidence="9"/>
<keyword evidence="5 9" id="KW-0067">ATP-binding</keyword>
<dbReference type="PANTHER" id="PTHR21342">
    <property type="entry name" value="PHOSPHOPANTETHEINE ADENYLYLTRANSFERASE"/>
    <property type="match status" value="1"/>
</dbReference>
<dbReference type="Pfam" id="PF01467">
    <property type="entry name" value="CTP_transf_like"/>
    <property type="match status" value="1"/>
</dbReference>
<comment type="function">
    <text evidence="9">Reversibly transfers an adenylyl group from ATP to 4'-phosphopantetheine, yielding dephospho-CoA (dPCoA) and pyrophosphate.</text>
</comment>
<dbReference type="PRINTS" id="PR01020">
    <property type="entry name" value="LPSBIOSNTHSS"/>
</dbReference>
<feature type="binding site" evidence="9">
    <location>
        <position position="41"/>
    </location>
    <ligand>
        <name>substrate</name>
    </ligand>
</feature>
<keyword evidence="1 9" id="KW-0963">Cytoplasm</keyword>
<feature type="binding site" evidence="9">
    <location>
        <position position="73"/>
    </location>
    <ligand>
        <name>substrate</name>
    </ligand>
</feature>
<proteinExistence type="inferred from homology"/>
<dbReference type="CDD" id="cd02163">
    <property type="entry name" value="PPAT"/>
    <property type="match status" value="1"/>
</dbReference>
<keyword evidence="7 9" id="KW-0173">Coenzyme A biosynthesis</keyword>
<feature type="binding site" evidence="9">
    <location>
        <position position="87"/>
    </location>
    <ligand>
        <name>substrate</name>
    </ligand>
</feature>
<keyword evidence="4 9" id="KW-0547">Nucleotide-binding</keyword>
<keyword evidence="3 9" id="KW-0548">Nucleotidyltransferase</keyword>
<evidence type="ECO:0000259" key="10">
    <source>
        <dbReference type="Pfam" id="PF01467"/>
    </source>
</evidence>
<evidence type="ECO:0000256" key="3">
    <source>
        <dbReference type="ARBA" id="ARBA00022695"/>
    </source>
</evidence>
<reference evidence="11 12" key="1">
    <citation type="journal article" date="2021" name="ISME Commun">
        <title>Automated analysis of genomic sequences facilitates high-throughput and comprehensive description of bacteria.</title>
        <authorList>
            <person name="Hitch T.C.A."/>
        </authorList>
    </citation>
    <scope>NUCLEOTIDE SEQUENCE [LARGE SCALE GENOMIC DNA]</scope>
    <source>
        <strain evidence="11 12">Sanger_29</strain>
    </source>
</reference>
<feature type="binding site" evidence="9">
    <location>
        <begin position="9"/>
        <end position="10"/>
    </location>
    <ligand>
        <name>ATP</name>
        <dbReference type="ChEBI" id="CHEBI:30616"/>
    </ligand>
</feature>
<dbReference type="Proteomes" id="UP001652338">
    <property type="component" value="Unassembled WGS sequence"/>
</dbReference>
<protein>
    <recommendedName>
        <fullName evidence="9">Phosphopantetheine adenylyltransferase</fullName>
        <ecNumber evidence="9">2.7.7.3</ecNumber>
    </recommendedName>
    <alternativeName>
        <fullName evidence="9">Dephospho-CoA pyrophosphorylase</fullName>
    </alternativeName>
    <alternativeName>
        <fullName evidence="9">Pantetheine-phosphate adenylyltransferase</fullName>
        <shortName evidence="9">PPAT</shortName>
    </alternativeName>
</protein>
<dbReference type="EMBL" id="JAOQKE010000001">
    <property type="protein sequence ID" value="MCU6723844.1"/>
    <property type="molecule type" value="Genomic_DNA"/>
</dbReference>
<feature type="binding site" evidence="9">
    <location>
        <position position="9"/>
    </location>
    <ligand>
        <name>substrate</name>
    </ligand>
</feature>
<sequence length="162" mass="18362">MKRAVYPGSFDPVTFGHLDVIKRSATLVDELIVAVLQNNKKNPLFSVEERVNILKKVTKDISNIRVESFDGLSIDFVKECHAQFLVRGLRAITDFEYELQMAQTNRIMDPEIDTIFLTTSLEYAYLSSSTVKEVALYGGDISKFVPEEVVSEIKRKMAGSHR</sequence>
<dbReference type="SUPFAM" id="SSF52374">
    <property type="entry name" value="Nucleotidylyl transferase"/>
    <property type="match status" value="1"/>
</dbReference>
<comment type="subcellular location">
    <subcellularLocation>
        <location evidence="9">Cytoplasm</location>
    </subcellularLocation>
</comment>
<comment type="similarity">
    <text evidence="9">Belongs to the bacterial CoaD family.</text>
</comment>
<dbReference type="GO" id="GO:0004595">
    <property type="term" value="F:pantetheine-phosphate adenylyltransferase activity"/>
    <property type="evidence" value="ECO:0007669"/>
    <property type="project" value="UniProtKB-EC"/>
</dbReference>
<comment type="caution">
    <text evidence="11">The sequence shown here is derived from an EMBL/GenBank/DDBJ whole genome shotgun (WGS) entry which is preliminary data.</text>
</comment>
<comment type="subunit">
    <text evidence="9">Homohexamer.</text>
</comment>
<evidence type="ECO:0000256" key="2">
    <source>
        <dbReference type="ARBA" id="ARBA00022679"/>
    </source>
</evidence>
<accession>A0ABT2SH86</accession>
<feature type="binding site" evidence="9">
    <location>
        <begin position="123"/>
        <end position="129"/>
    </location>
    <ligand>
        <name>ATP</name>
        <dbReference type="ChEBI" id="CHEBI:30616"/>
    </ligand>
</feature>
<feature type="binding site" evidence="9">
    <location>
        <position position="17"/>
    </location>
    <ligand>
        <name>ATP</name>
        <dbReference type="ChEBI" id="CHEBI:30616"/>
    </ligand>
</feature>